<dbReference type="SUPFAM" id="SSF89155">
    <property type="entry name" value="TorD-like"/>
    <property type="match status" value="1"/>
</dbReference>
<dbReference type="InterPro" id="IPR050289">
    <property type="entry name" value="TorD/DmsD_chaperones"/>
</dbReference>
<gene>
    <name evidence="2" type="ORF">CVT00_09045</name>
</gene>
<dbReference type="PANTHER" id="PTHR34227:SF1">
    <property type="entry name" value="DIMETHYL SULFOXIDE REDUCTASE CHAPERONE-RELATED"/>
    <property type="match status" value="1"/>
</dbReference>
<dbReference type="EMBL" id="CP060707">
    <property type="protein sequence ID" value="QPH89780.1"/>
    <property type="molecule type" value="Genomic_DNA"/>
</dbReference>
<dbReference type="InterPro" id="IPR036411">
    <property type="entry name" value="TorD-like_sf"/>
</dbReference>
<sequence length="214" mass="25842">MDKVKEKLSVSLSVEDFLRRFFLVELREQNLDELISLSLNFSDKFKNHDFILWLNKCKDDLNLLDELRYEFNRLFVGPRHPKAEPYESVYFDYKTMFGEKTMQVRGFYESSGLKLSKEQFDKFPDDFIGYELQYLYFLSFNALQADEKEKMDEILHKKYDFIRTHPFEWFYKFSSRCKEATNLEAYVSFADFLNLYLENEIEQSRALLTLRVKG</sequence>
<evidence type="ECO:0000313" key="2">
    <source>
        <dbReference type="EMBL" id="QPH89780.1"/>
    </source>
</evidence>
<dbReference type="InterPro" id="IPR020945">
    <property type="entry name" value="DMSO/NO3_reduct_chaperone"/>
</dbReference>
<reference evidence="2 3" key="1">
    <citation type="journal article" date="2018" name="Emerg. Microbes Infect.">
        <title>Genomic analysis of oral Campylobacter concisus strains identified a potential bacterial molecular marker associated with active Crohn's disease.</title>
        <authorList>
            <person name="Liu F."/>
            <person name="Ma R."/>
            <person name="Tay C.Y.A."/>
            <person name="Octavia S."/>
            <person name="Lan R."/>
            <person name="Chung H.K.L."/>
            <person name="Riordan S.M."/>
            <person name="Grimm M.C."/>
            <person name="Leong R.W."/>
            <person name="Tanaka M.M."/>
            <person name="Connor S."/>
            <person name="Zhang L."/>
        </authorList>
    </citation>
    <scope>NUCLEOTIDE SEQUENCE [LARGE SCALE GENOMIC DNA]</scope>
    <source>
        <strain evidence="2 3">P1CDO2</strain>
    </source>
</reference>
<evidence type="ECO:0000256" key="1">
    <source>
        <dbReference type="ARBA" id="ARBA00023186"/>
    </source>
</evidence>
<protein>
    <submittedName>
        <fullName evidence="2">Molecular chaperone TorD family protein</fullName>
    </submittedName>
</protein>
<proteinExistence type="predicted"/>
<dbReference type="PANTHER" id="PTHR34227">
    <property type="entry name" value="CHAPERONE PROTEIN YCDY"/>
    <property type="match status" value="1"/>
</dbReference>
<dbReference type="AlphaFoldDB" id="A0A7S9WQS9"/>
<dbReference type="Pfam" id="PF02613">
    <property type="entry name" value="Nitrate_red_del"/>
    <property type="match status" value="1"/>
</dbReference>
<name>A0A7S9WQS9_9BACT</name>
<dbReference type="RefSeq" id="WP_021092832.1">
    <property type="nucleotide sequence ID" value="NZ_CABFLX010000029.1"/>
</dbReference>
<organism evidence="2 3">
    <name type="scientific">Campylobacter concisus</name>
    <dbReference type="NCBI Taxonomy" id="199"/>
    <lineage>
        <taxon>Bacteria</taxon>
        <taxon>Pseudomonadati</taxon>
        <taxon>Campylobacterota</taxon>
        <taxon>Epsilonproteobacteria</taxon>
        <taxon>Campylobacterales</taxon>
        <taxon>Campylobacteraceae</taxon>
        <taxon>Campylobacter</taxon>
    </lineage>
</organism>
<dbReference type="Gene3D" id="1.10.3480.10">
    <property type="entry name" value="TorD-like"/>
    <property type="match status" value="1"/>
</dbReference>
<dbReference type="Proteomes" id="UP000594508">
    <property type="component" value="Chromosome"/>
</dbReference>
<evidence type="ECO:0000313" key="3">
    <source>
        <dbReference type="Proteomes" id="UP000594508"/>
    </source>
</evidence>
<accession>A0A7S9WQS9</accession>
<keyword evidence="1" id="KW-0143">Chaperone</keyword>